<dbReference type="PANTHER" id="PTHR22807">
    <property type="entry name" value="NOP2 YEAST -RELATED NOL1/NOP2/FMU SUN DOMAIN-CONTAINING"/>
    <property type="match status" value="1"/>
</dbReference>
<dbReference type="InterPro" id="IPR023273">
    <property type="entry name" value="RCMT_NOP2"/>
</dbReference>
<dbReference type="GO" id="GO:0005730">
    <property type="term" value="C:nucleolus"/>
    <property type="evidence" value="ECO:0007669"/>
    <property type="project" value="UniProtKB-SubCell"/>
</dbReference>
<dbReference type="GO" id="GO:0009383">
    <property type="term" value="F:rRNA (cytosine-C5-)-methyltransferase activity"/>
    <property type="evidence" value="ECO:0007669"/>
    <property type="project" value="TreeGrafter"/>
</dbReference>
<dbReference type="Pfam" id="PF22458">
    <property type="entry name" value="RsmF-B_ferredox"/>
    <property type="match status" value="1"/>
</dbReference>
<dbReference type="GO" id="GO:0003723">
    <property type="term" value="F:RNA binding"/>
    <property type="evidence" value="ECO:0007669"/>
    <property type="project" value="UniProtKB-UniRule"/>
</dbReference>
<evidence type="ECO:0000256" key="7">
    <source>
        <dbReference type="ARBA" id="ARBA00022884"/>
    </source>
</evidence>
<feature type="compositionally biased region" description="Basic residues" evidence="10">
    <location>
        <begin position="44"/>
        <end position="56"/>
    </location>
</feature>
<dbReference type="EMBL" id="JASPKY010000005">
    <property type="protein sequence ID" value="KAK9754803.1"/>
    <property type="molecule type" value="Genomic_DNA"/>
</dbReference>
<reference evidence="12 13" key="1">
    <citation type="journal article" date="2024" name="BMC Genomics">
        <title>De novo assembly and annotation of Popillia japonica's genome with initial clues to its potential as an invasive pest.</title>
        <authorList>
            <person name="Cucini C."/>
            <person name="Boschi S."/>
            <person name="Funari R."/>
            <person name="Cardaioli E."/>
            <person name="Iannotti N."/>
            <person name="Marturano G."/>
            <person name="Paoli F."/>
            <person name="Bruttini M."/>
            <person name="Carapelli A."/>
            <person name="Frati F."/>
            <person name="Nardi F."/>
        </authorList>
    </citation>
    <scope>NUCLEOTIDE SEQUENCE [LARGE SCALE GENOMIC DNA]</scope>
    <source>
        <strain evidence="12">DMR45628</strain>
    </source>
</reference>
<dbReference type="GO" id="GO:0000470">
    <property type="term" value="P:maturation of LSU-rRNA"/>
    <property type="evidence" value="ECO:0007669"/>
    <property type="project" value="TreeGrafter"/>
</dbReference>
<name>A0AAW1NDE6_POPJA</name>
<feature type="binding site" evidence="9">
    <location>
        <position position="447"/>
    </location>
    <ligand>
        <name>S-adenosyl-L-methionine</name>
        <dbReference type="ChEBI" id="CHEBI:59789"/>
    </ligand>
</feature>
<dbReference type="InterPro" id="IPR023267">
    <property type="entry name" value="RCMT"/>
</dbReference>
<dbReference type="PROSITE" id="PS01153">
    <property type="entry name" value="NOL1_NOP2_SUN"/>
    <property type="match status" value="1"/>
</dbReference>
<keyword evidence="13" id="KW-1185">Reference proteome</keyword>
<dbReference type="InterPro" id="IPR054728">
    <property type="entry name" value="RsmB-like_ferredoxin"/>
</dbReference>
<evidence type="ECO:0000256" key="10">
    <source>
        <dbReference type="SAM" id="MobiDB-lite"/>
    </source>
</evidence>
<feature type="domain" description="SAM-dependent MTase RsmB/NOP-type" evidence="11">
    <location>
        <begin position="287"/>
        <end position="565"/>
    </location>
</feature>
<evidence type="ECO:0000256" key="1">
    <source>
        <dbReference type="ARBA" id="ARBA00004604"/>
    </source>
</evidence>
<evidence type="ECO:0000256" key="5">
    <source>
        <dbReference type="ARBA" id="ARBA00022679"/>
    </source>
</evidence>
<feature type="region of interest" description="Disordered" evidence="10">
    <location>
        <begin position="1"/>
        <end position="177"/>
    </location>
</feature>
<evidence type="ECO:0000259" key="11">
    <source>
        <dbReference type="PROSITE" id="PS51686"/>
    </source>
</evidence>
<keyword evidence="7 9" id="KW-0694">RNA-binding</keyword>
<keyword evidence="8" id="KW-0539">Nucleus</keyword>
<proteinExistence type="inferred from homology"/>
<feature type="compositionally biased region" description="Basic and acidic residues" evidence="10">
    <location>
        <begin position="24"/>
        <end position="34"/>
    </location>
</feature>
<feature type="binding site" evidence="9">
    <location>
        <begin position="379"/>
        <end position="385"/>
    </location>
    <ligand>
        <name>S-adenosyl-L-methionine</name>
        <dbReference type="ChEBI" id="CHEBI:59789"/>
    </ligand>
</feature>
<gene>
    <name evidence="12" type="ORF">QE152_g955</name>
</gene>
<feature type="region of interest" description="Disordered" evidence="10">
    <location>
        <begin position="539"/>
        <end position="643"/>
    </location>
</feature>
<dbReference type="InterPro" id="IPR049560">
    <property type="entry name" value="MeTrfase_RsmB-F_NOP2_cat"/>
</dbReference>
<dbReference type="Proteomes" id="UP001458880">
    <property type="component" value="Unassembled WGS sequence"/>
</dbReference>
<evidence type="ECO:0000256" key="4">
    <source>
        <dbReference type="ARBA" id="ARBA00022603"/>
    </source>
</evidence>
<feature type="compositionally biased region" description="Basic residues" evidence="10">
    <location>
        <begin position="682"/>
        <end position="695"/>
    </location>
</feature>
<dbReference type="GO" id="GO:0070475">
    <property type="term" value="P:rRNA base methylation"/>
    <property type="evidence" value="ECO:0007669"/>
    <property type="project" value="TreeGrafter"/>
</dbReference>
<dbReference type="InterPro" id="IPR029063">
    <property type="entry name" value="SAM-dependent_MTases_sf"/>
</dbReference>
<organism evidence="12 13">
    <name type="scientific">Popillia japonica</name>
    <name type="common">Japanese beetle</name>
    <dbReference type="NCBI Taxonomy" id="7064"/>
    <lineage>
        <taxon>Eukaryota</taxon>
        <taxon>Metazoa</taxon>
        <taxon>Ecdysozoa</taxon>
        <taxon>Arthropoda</taxon>
        <taxon>Hexapoda</taxon>
        <taxon>Insecta</taxon>
        <taxon>Pterygota</taxon>
        <taxon>Neoptera</taxon>
        <taxon>Endopterygota</taxon>
        <taxon>Coleoptera</taxon>
        <taxon>Polyphaga</taxon>
        <taxon>Scarabaeiformia</taxon>
        <taxon>Scarabaeidae</taxon>
        <taxon>Rutelinae</taxon>
        <taxon>Popillia</taxon>
    </lineage>
</organism>
<feature type="binding site" evidence="9">
    <location>
        <position position="403"/>
    </location>
    <ligand>
        <name>S-adenosyl-L-methionine</name>
        <dbReference type="ChEBI" id="CHEBI:59789"/>
    </ligand>
</feature>
<dbReference type="FunFam" id="3.30.70.1170:FF:000001">
    <property type="entry name" value="Ribosomal RNA methyltransferase Nop2"/>
    <property type="match status" value="1"/>
</dbReference>
<comment type="subcellular location">
    <subcellularLocation>
        <location evidence="1">Nucleus</location>
        <location evidence="1">Nucleolus</location>
    </subcellularLocation>
</comment>
<feature type="compositionally biased region" description="Polar residues" evidence="10">
    <location>
        <begin position="603"/>
        <end position="613"/>
    </location>
</feature>
<keyword evidence="5 9" id="KW-0808">Transferase</keyword>
<dbReference type="InterPro" id="IPR001678">
    <property type="entry name" value="MeTrfase_RsmB-F_NOP2_dom"/>
</dbReference>
<keyword evidence="4 9" id="KW-0489">Methyltransferase</keyword>
<dbReference type="PANTHER" id="PTHR22807:SF30">
    <property type="entry name" value="28S RRNA (CYTOSINE(4447)-C(5))-METHYLTRANSFERASE-RELATED"/>
    <property type="match status" value="1"/>
</dbReference>
<evidence type="ECO:0000313" key="12">
    <source>
        <dbReference type="EMBL" id="KAK9754803.1"/>
    </source>
</evidence>
<protein>
    <submittedName>
        <fullName evidence="12">16S rRNA methyltransferase RsmB/F</fullName>
    </submittedName>
</protein>
<evidence type="ECO:0000256" key="3">
    <source>
        <dbReference type="ARBA" id="ARBA00022517"/>
    </source>
</evidence>
<feature type="binding site" evidence="9">
    <location>
        <position position="430"/>
    </location>
    <ligand>
        <name>S-adenosyl-L-methionine</name>
        <dbReference type="ChEBI" id="CHEBI:59789"/>
    </ligand>
</feature>
<dbReference type="CDD" id="cd02440">
    <property type="entry name" value="AdoMet_MTases"/>
    <property type="match status" value="1"/>
</dbReference>
<feature type="compositionally biased region" description="Acidic residues" evidence="10">
    <location>
        <begin position="133"/>
        <end position="151"/>
    </location>
</feature>
<dbReference type="SUPFAM" id="SSF53335">
    <property type="entry name" value="S-adenosyl-L-methionine-dependent methyltransferases"/>
    <property type="match status" value="1"/>
</dbReference>
<dbReference type="InterPro" id="IPR011023">
    <property type="entry name" value="Nop2p"/>
</dbReference>
<dbReference type="AlphaFoldDB" id="A0AAW1NDE6"/>
<dbReference type="Gene3D" id="3.40.50.150">
    <property type="entry name" value="Vaccinia Virus protein VP39"/>
    <property type="match status" value="1"/>
</dbReference>
<dbReference type="PRINTS" id="PR02008">
    <property type="entry name" value="RCMTFAMILY"/>
</dbReference>
<keyword evidence="6 9" id="KW-0949">S-adenosyl-L-methionine</keyword>
<evidence type="ECO:0000256" key="6">
    <source>
        <dbReference type="ARBA" id="ARBA00022691"/>
    </source>
</evidence>
<accession>A0AAW1NDE6</accession>
<evidence type="ECO:0000256" key="9">
    <source>
        <dbReference type="PROSITE-ProRule" id="PRU01023"/>
    </source>
</evidence>
<feature type="compositionally biased region" description="Basic and acidic residues" evidence="10">
    <location>
        <begin position="567"/>
        <end position="584"/>
    </location>
</feature>
<dbReference type="InterPro" id="IPR018314">
    <property type="entry name" value="RsmB/NOL1/NOP2-like_CS"/>
</dbReference>
<evidence type="ECO:0000256" key="8">
    <source>
        <dbReference type="ARBA" id="ARBA00023242"/>
    </source>
</evidence>
<feature type="compositionally biased region" description="Acidic residues" evidence="10">
    <location>
        <begin position="161"/>
        <end position="175"/>
    </location>
</feature>
<dbReference type="Gene3D" id="3.30.70.1170">
    <property type="entry name" value="Sun protein, domain 3"/>
    <property type="match status" value="1"/>
</dbReference>
<feature type="compositionally biased region" description="Acidic residues" evidence="10">
    <location>
        <begin position="99"/>
        <end position="123"/>
    </location>
</feature>
<dbReference type="NCBIfam" id="TIGR00446">
    <property type="entry name" value="nop2p"/>
    <property type="match status" value="1"/>
</dbReference>
<comment type="caution">
    <text evidence="12">The sequence shown here is derived from an EMBL/GenBank/DDBJ whole genome shotgun (WGS) entry which is preliminary data.</text>
</comment>
<dbReference type="Pfam" id="PF01189">
    <property type="entry name" value="Methyltr_RsmB-F"/>
    <property type="match status" value="1"/>
</dbReference>
<comment type="similarity">
    <text evidence="2 9">Belongs to the class I-like SAM-binding methyltransferase superfamily. RsmB/NOP family.</text>
</comment>
<dbReference type="PROSITE" id="PS51686">
    <property type="entry name" value="SAM_MT_RSMB_NOP"/>
    <property type="match status" value="1"/>
</dbReference>
<feature type="region of interest" description="Disordered" evidence="10">
    <location>
        <begin position="656"/>
        <end position="695"/>
    </location>
</feature>
<feature type="compositionally biased region" description="Basic residues" evidence="10">
    <location>
        <begin position="659"/>
        <end position="673"/>
    </location>
</feature>
<keyword evidence="3" id="KW-0690">Ribosome biogenesis</keyword>
<sequence>MGRKAKFTEGVVVKKGPGRKSKKQKDPIFKKELLADSNKPAQKLSRRQKLRLKKRQTKEQETQSKRQNNNAKQKVKNKAANGTADSEDSDEITTSTGDDSVESDEENEESEDSDEDNDNDEEVNVSSLKDISSESDADSDDDEDNDNDEEVNVSSLKDISSESDADSDDDEDDELPIEKQTKILKKKQAEDAKLAEDELQLNIANQEIFEFPSETDKPETTNLQEVQARIKDVVMVLSDFNKLRQANRSRSDYIKLLESDLCIYYSYNEFLMEKLMQLFPLSELLEFLEASEVQRPLTIRTNSLKTRRRDLAQALINRGVNLDPIGKWTKVGLVIYSSQVPVGATPEYLAGHYMIQGASSFLPVMALAPQENERILDMCAAPGGKASHIAAIMKNTGVLFVNDVNKDRVKAIVGNFHRLGVINSVISTVDGRKYPDVLKGFDRVLLDAPCSAKDPSVKTSKDEQDIQRCFTLQRQLLLAAIDCLNAKSTTGGYIVYSTCSILPEENEAVIDYALRKRNVKLVETDDEVVEILDAGEVEEENKIEGNGDVEDGAENGSNAGKTKRKRDNSVETRKVDVRKEKQEKNVTFSKKKKKNKSQNNTQEISPNKNNSNLLAKGDKKISNSNKGVPANVKGKKKNKTKIDVESNIKWDAIPEKAGTKLKKKMKKLQKKKQKLGEIKKGNLNKHKKGNVGKTK</sequence>
<dbReference type="PRINTS" id="PR02012">
    <property type="entry name" value="RCMTNOP2"/>
</dbReference>
<feature type="active site" description="Nucleophile" evidence="9">
    <location>
        <position position="499"/>
    </location>
</feature>
<evidence type="ECO:0000256" key="2">
    <source>
        <dbReference type="ARBA" id="ARBA00007494"/>
    </source>
</evidence>
<evidence type="ECO:0000313" key="13">
    <source>
        <dbReference type="Proteomes" id="UP001458880"/>
    </source>
</evidence>